<evidence type="ECO:0000313" key="9">
    <source>
        <dbReference type="EMBL" id="KFM77146.1"/>
    </source>
</evidence>
<dbReference type="InterPro" id="IPR036396">
    <property type="entry name" value="Cyt_P450_sf"/>
</dbReference>
<comment type="subcellular location">
    <subcellularLocation>
        <location evidence="2">Endoplasmic reticulum membrane</location>
    </subcellularLocation>
</comment>
<comment type="cofactor">
    <cofactor evidence="1">
        <name>heme</name>
        <dbReference type="ChEBI" id="CHEBI:30413"/>
    </cofactor>
</comment>
<evidence type="ECO:0000256" key="3">
    <source>
        <dbReference type="ARBA" id="ARBA00010617"/>
    </source>
</evidence>
<feature type="non-terminal residue" evidence="9">
    <location>
        <position position="83"/>
    </location>
</feature>
<name>A0A087UIF7_STEMI</name>
<comment type="similarity">
    <text evidence="3">Belongs to the cytochrome P450 family.</text>
</comment>
<dbReference type="SUPFAM" id="SSF48264">
    <property type="entry name" value="Cytochrome P450"/>
    <property type="match status" value="1"/>
</dbReference>
<keyword evidence="10" id="KW-1185">Reference proteome</keyword>
<dbReference type="PANTHER" id="PTHR24291">
    <property type="entry name" value="CYTOCHROME P450 FAMILY 4"/>
    <property type="match status" value="1"/>
</dbReference>
<dbReference type="InterPro" id="IPR050196">
    <property type="entry name" value="Cytochrome_P450_Monoox"/>
</dbReference>
<keyword evidence="4" id="KW-0349">Heme</keyword>
<evidence type="ECO:0000256" key="6">
    <source>
        <dbReference type="ARBA" id="ARBA00023004"/>
    </source>
</evidence>
<keyword evidence="8" id="KW-0472">Membrane</keyword>
<reference evidence="9 10" key="1">
    <citation type="submission" date="2013-11" db="EMBL/GenBank/DDBJ databases">
        <title>Genome sequencing of Stegodyphus mimosarum.</title>
        <authorList>
            <person name="Bechsgaard J."/>
        </authorList>
    </citation>
    <scope>NUCLEOTIDE SEQUENCE [LARGE SCALE GENOMIC DNA]</scope>
</reference>
<dbReference type="STRING" id="407821.A0A087UIF7"/>
<sequence>MEEILSSSVSLEKSFEYSFLHQWLGRGLLTSTGLKWKSRRRLLTPSFHFRILEDFLPVFNNQATVLVKKIRAQADKEYIDIIP</sequence>
<keyword evidence="4" id="KW-0479">Metal-binding</keyword>
<dbReference type="OrthoDB" id="6428287at2759"/>
<accession>A0A087UIF7</accession>
<proteinExistence type="inferred from homology"/>
<evidence type="ECO:0000256" key="5">
    <source>
        <dbReference type="ARBA" id="ARBA00022824"/>
    </source>
</evidence>
<dbReference type="PANTHER" id="PTHR24291:SF189">
    <property type="entry name" value="CYTOCHROME P450 4C3-RELATED"/>
    <property type="match status" value="1"/>
</dbReference>
<evidence type="ECO:0000256" key="1">
    <source>
        <dbReference type="ARBA" id="ARBA00001971"/>
    </source>
</evidence>
<keyword evidence="5" id="KW-0256">Endoplasmic reticulum</keyword>
<evidence type="ECO:0000256" key="2">
    <source>
        <dbReference type="ARBA" id="ARBA00004586"/>
    </source>
</evidence>
<dbReference type="GO" id="GO:0004497">
    <property type="term" value="F:monooxygenase activity"/>
    <property type="evidence" value="ECO:0007669"/>
    <property type="project" value="UniProtKB-KW"/>
</dbReference>
<evidence type="ECO:0000256" key="7">
    <source>
        <dbReference type="ARBA" id="ARBA00023033"/>
    </source>
</evidence>
<gene>
    <name evidence="9" type="ORF">X975_01491</name>
</gene>
<dbReference type="Gene3D" id="1.10.630.10">
    <property type="entry name" value="Cytochrome P450"/>
    <property type="match status" value="1"/>
</dbReference>
<dbReference type="InterPro" id="IPR001128">
    <property type="entry name" value="Cyt_P450"/>
</dbReference>
<keyword evidence="6" id="KW-0408">Iron</keyword>
<organism evidence="9 10">
    <name type="scientific">Stegodyphus mimosarum</name>
    <name type="common">African social velvet spider</name>
    <dbReference type="NCBI Taxonomy" id="407821"/>
    <lineage>
        <taxon>Eukaryota</taxon>
        <taxon>Metazoa</taxon>
        <taxon>Ecdysozoa</taxon>
        <taxon>Arthropoda</taxon>
        <taxon>Chelicerata</taxon>
        <taxon>Arachnida</taxon>
        <taxon>Araneae</taxon>
        <taxon>Araneomorphae</taxon>
        <taxon>Entelegynae</taxon>
        <taxon>Eresoidea</taxon>
        <taxon>Eresidae</taxon>
        <taxon>Stegodyphus</taxon>
    </lineage>
</organism>
<dbReference type="GO" id="GO:0020037">
    <property type="term" value="F:heme binding"/>
    <property type="evidence" value="ECO:0007669"/>
    <property type="project" value="InterPro"/>
</dbReference>
<dbReference type="GO" id="GO:0016705">
    <property type="term" value="F:oxidoreductase activity, acting on paired donors, with incorporation or reduction of molecular oxygen"/>
    <property type="evidence" value="ECO:0007669"/>
    <property type="project" value="InterPro"/>
</dbReference>
<evidence type="ECO:0000256" key="4">
    <source>
        <dbReference type="ARBA" id="ARBA00022617"/>
    </source>
</evidence>
<dbReference type="AlphaFoldDB" id="A0A087UIF7"/>
<dbReference type="Proteomes" id="UP000054359">
    <property type="component" value="Unassembled WGS sequence"/>
</dbReference>
<protein>
    <submittedName>
        <fullName evidence="9">Cytochrome P450 4V2</fullName>
    </submittedName>
</protein>
<dbReference type="GO" id="GO:0005789">
    <property type="term" value="C:endoplasmic reticulum membrane"/>
    <property type="evidence" value="ECO:0007669"/>
    <property type="project" value="UniProtKB-SubCell"/>
</dbReference>
<keyword evidence="7" id="KW-0503">Monooxygenase</keyword>
<dbReference type="EMBL" id="KK119952">
    <property type="protein sequence ID" value="KFM77146.1"/>
    <property type="molecule type" value="Genomic_DNA"/>
</dbReference>
<dbReference type="GO" id="GO:0005506">
    <property type="term" value="F:iron ion binding"/>
    <property type="evidence" value="ECO:0007669"/>
    <property type="project" value="InterPro"/>
</dbReference>
<evidence type="ECO:0000256" key="8">
    <source>
        <dbReference type="ARBA" id="ARBA00023136"/>
    </source>
</evidence>
<keyword evidence="7" id="KW-0560">Oxidoreductase</keyword>
<evidence type="ECO:0000313" key="10">
    <source>
        <dbReference type="Proteomes" id="UP000054359"/>
    </source>
</evidence>
<dbReference type="Pfam" id="PF00067">
    <property type="entry name" value="p450"/>
    <property type="match status" value="1"/>
</dbReference>